<reference evidence="3 4" key="1">
    <citation type="journal article" date="2012" name="J. Bacteriol.">
        <title>Complete genome sequence of Riemerella anatipestifer reference strain.</title>
        <authorList>
            <person name="Wang X."/>
            <person name="Zhu D."/>
            <person name="Wang M."/>
            <person name="Cheng A."/>
            <person name="Jia R."/>
            <person name="Zhou Y."/>
            <person name="Chen Z."/>
            <person name="Luo Q."/>
            <person name="Liu F."/>
            <person name="Wang Y."/>
            <person name="Chen X.Y."/>
        </authorList>
    </citation>
    <scope>NUCLEOTIDE SEQUENCE [LARGE SCALE GENOMIC DNA]</scope>
    <source>
        <strain evidence="4">DSM 15868</strain>
    </source>
</reference>
<dbReference type="GeneID" id="93719036"/>
<dbReference type="KEGG" id="rai:RA0C_0129"/>
<protein>
    <submittedName>
        <fullName evidence="3">Anta/antb antirepressor domain protein</fullName>
    </submittedName>
</protein>
<sequence length="237" mass="27446">MKALIKITEQNGQQAVSARELHSFLEITERFSSWFERMCQYGFVENIDYQGCEFFNTLANQTLKDYALTLDTAKEISMLQRSEKGKQARRYFIECEKKLRTGAYALPQTFAEALKLAAQQAERLELQQAELKKQAPKVAYYEEVLQSESTYNTNQIAKELGMSAITLNKKLQDLKVQYRQGGTWLLYHKYQNKGYTKTKTHTYTDTKGATQTSMQTVWTEKGRLFIHEALSKRLQSA</sequence>
<dbReference type="EMBL" id="CP003388">
    <property type="protein sequence ID" value="AFD55144.1"/>
    <property type="molecule type" value="Genomic_DNA"/>
</dbReference>
<dbReference type="HOGENOM" id="CLU_046670_11_1_10"/>
<feature type="domain" description="Antirepressor protein C-terminal" evidence="1">
    <location>
        <begin position="128"/>
        <end position="231"/>
    </location>
</feature>
<dbReference type="GO" id="GO:0003677">
    <property type="term" value="F:DNA binding"/>
    <property type="evidence" value="ECO:0007669"/>
    <property type="project" value="InterPro"/>
</dbReference>
<evidence type="ECO:0000313" key="3">
    <source>
        <dbReference type="EMBL" id="AFD55144.1"/>
    </source>
</evidence>
<name>E4TE73_RIEAD</name>
<dbReference type="Proteomes" id="UP000010093">
    <property type="component" value="Chromosome"/>
</dbReference>
<dbReference type="PATRIC" id="fig|693978.17.peg.134"/>
<dbReference type="RefSeq" id="WP_013447235.1">
    <property type="nucleotide sequence ID" value="NC_014738.1"/>
</dbReference>
<evidence type="ECO:0000313" key="4">
    <source>
        <dbReference type="Proteomes" id="UP000010093"/>
    </source>
</evidence>
<proteinExistence type="predicted"/>
<dbReference type="PANTHER" id="PTHR36180:SF1">
    <property type="entry name" value="ANTA_ANTB ANTIREPRESSOR DOMAIN-CONTAINING PROTEIN"/>
    <property type="match status" value="1"/>
</dbReference>
<dbReference type="AlphaFoldDB" id="E4TE73"/>
<feature type="domain" description="AntA/AntB antirepressor" evidence="2">
    <location>
        <begin position="16"/>
        <end position="82"/>
    </location>
</feature>
<dbReference type="KEGG" id="ran:Riean_1929"/>
<dbReference type="Pfam" id="PF08346">
    <property type="entry name" value="AntA"/>
    <property type="match status" value="1"/>
</dbReference>
<dbReference type="InterPro" id="IPR013557">
    <property type="entry name" value="AntA/B_antirep"/>
</dbReference>
<evidence type="ECO:0000259" key="2">
    <source>
        <dbReference type="Pfam" id="PF08346"/>
    </source>
</evidence>
<evidence type="ECO:0000259" key="1">
    <source>
        <dbReference type="Pfam" id="PF03374"/>
    </source>
</evidence>
<dbReference type="PANTHER" id="PTHR36180">
    <property type="entry name" value="DNA-BINDING PROTEIN-RELATED-RELATED"/>
    <property type="match status" value="1"/>
</dbReference>
<dbReference type="InterPro" id="IPR005039">
    <property type="entry name" value="Ant_C"/>
</dbReference>
<organism evidence="3 4">
    <name type="scientific">Riemerella anatipestifer (strain ATCC 11845 / DSM 15868 / JCM 9532 / NCTC 11014)</name>
    <dbReference type="NCBI Taxonomy" id="693978"/>
    <lineage>
        <taxon>Bacteria</taxon>
        <taxon>Pseudomonadati</taxon>
        <taxon>Bacteroidota</taxon>
        <taxon>Flavobacteriia</taxon>
        <taxon>Flavobacteriales</taxon>
        <taxon>Weeksellaceae</taxon>
        <taxon>Riemerella</taxon>
    </lineage>
</organism>
<accession>E4TE73</accession>
<gene>
    <name evidence="3" type="ORF">RA0C_0129</name>
</gene>
<dbReference type="Pfam" id="PF03374">
    <property type="entry name" value="ANT"/>
    <property type="match status" value="1"/>
</dbReference>